<sequence>MSSSSAEEDTRRRTSLADNDFTRPPVDTRSSSGEDEAEADEEEYEEEPCRPVMTQGTALLWKTFWHLALNPTST</sequence>
<evidence type="ECO:0000313" key="3">
    <source>
        <dbReference type="Proteomes" id="UP001153069"/>
    </source>
</evidence>
<proteinExistence type="predicted"/>
<comment type="caution">
    <text evidence="2">The sequence shown here is derived from an EMBL/GenBank/DDBJ whole genome shotgun (WGS) entry which is preliminary data.</text>
</comment>
<dbReference type="AlphaFoldDB" id="A0A9N8F4H4"/>
<organism evidence="2 3">
    <name type="scientific">Seminavis robusta</name>
    <dbReference type="NCBI Taxonomy" id="568900"/>
    <lineage>
        <taxon>Eukaryota</taxon>
        <taxon>Sar</taxon>
        <taxon>Stramenopiles</taxon>
        <taxon>Ochrophyta</taxon>
        <taxon>Bacillariophyta</taxon>
        <taxon>Bacillariophyceae</taxon>
        <taxon>Bacillariophycidae</taxon>
        <taxon>Naviculales</taxon>
        <taxon>Naviculaceae</taxon>
        <taxon>Seminavis</taxon>
    </lineage>
</organism>
<dbReference type="Proteomes" id="UP001153069">
    <property type="component" value="Unassembled WGS sequence"/>
</dbReference>
<feature type="compositionally biased region" description="Acidic residues" evidence="1">
    <location>
        <begin position="33"/>
        <end position="46"/>
    </location>
</feature>
<evidence type="ECO:0000313" key="2">
    <source>
        <dbReference type="EMBL" id="CAB9531679.1"/>
    </source>
</evidence>
<evidence type="ECO:0000256" key="1">
    <source>
        <dbReference type="SAM" id="MobiDB-lite"/>
    </source>
</evidence>
<name>A0A9N8F4H4_9STRA</name>
<gene>
    <name evidence="2" type="ORF">SEMRO_3838_G351360.1</name>
</gene>
<keyword evidence="3" id="KW-1185">Reference proteome</keyword>
<accession>A0A9N8F4H4</accession>
<protein>
    <submittedName>
        <fullName evidence="2">Uncharacterized protein</fullName>
    </submittedName>
</protein>
<dbReference type="EMBL" id="CAICTM010003836">
    <property type="protein sequence ID" value="CAB9531679.1"/>
    <property type="molecule type" value="Genomic_DNA"/>
</dbReference>
<feature type="region of interest" description="Disordered" evidence="1">
    <location>
        <begin position="1"/>
        <end position="51"/>
    </location>
</feature>
<reference evidence="2" key="1">
    <citation type="submission" date="2020-06" db="EMBL/GenBank/DDBJ databases">
        <authorList>
            <consortium name="Plant Systems Biology data submission"/>
        </authorList>
    </citation>
    <scope>NUCLEOTIDE SEQUENCE</scope>
    <source>
        <strain evidence="2">D6</strain>
    </source>
</reference>